<name>A0A401HQJ0_9EURY</name>
<keyword evidence="4 5" id="KW-0413">Isomerase</keyword>
<dbReference type="Gene3D" id="3.30.70.260">
    <property type="match status" value="1"/>
</dbReference>
<dbReference type="GO" id="GO:0005829">
    <property type="term" value="C:cytosol"/>
    <property type="evidence" value="ECO:0007669"/>
    <property type="project" value="TreeGrafter"/>
</dbReference>
<dbReference type="GO" id="GO:0006014">
    <property type="term" value="P:D-ribose metabolic process"/>
    <property type="evidence" value="ECO:0007669"/>
    <property type="project" value="TreeGrafter"/>
</dbReference>
<dbReference type="EC" id="5.3.1.6" evidence="5"/>
<dbReference type="EMBL" id="BFAX01000003">
    <property type="protein sequence ID" value="GBF36526.1"/>
    <property type="molecule type" value="Genomic_DNA"/>
</dbReference>
<feature type="binding site" evidence="5">
    <location>
        <begin position="95"/>
        <end position="98"/>
    </location>
    <ligand>
        <name>substrate</name>
    </ligand>
</feature>
<dbReference type="GO" id="GO:0009052">
    <property type="term" value="P:pentose-phosphate shunt, non-oxidative branch"/>
    <property type="evidence" value="ECO:0007669"/>
    <property type="project" value="UniProtKB-UniRule"/>
</dbReference>
<organism evidence="6 7">
    <name type="scientific">Methanofervidicoccus abyssi</name>
    <dbReference type="NCBI Taxonomy" id="2082189"/>
    <lineage>
        <taxon>Archaea</taxon>
        <taxon>Methanobacteriati</taxon>
        <taxon>Methanobacteriota</taxon>
        <taxon>Methanomada group</taxon>
        <taxon>Methanococci</taxon>
        <taxon>Methanococcales</taxon>
        <taxon>Methanofervidicoccus</taxon>
    </lineage>
</organism>
<dbReference type="InterPro" id="IPR037171">
    <property type="entry name" value="NagB/RpiA_transferase-like"/>
</dbReference>
<dbReference type="HAMAP" id="MF_00170">
    <property type="entry name" value="Rib_5P_isom_A"/>
    <property type="match status" value="1"/>
</dbReference>
<evidence type="ECO:0000256" key="1">
    <source>
        <dbReference type="ARBA" id="ARBA00001713"/>
    </source>
</evidence>
<dbReference type="RefSeq" id="WP_131007295.1">
    <property type="nucleotide sequence ID" value="NZ_BFAX01000003.1"/>
</dbReference>
<evidence type="ECO:0000256" key="3">
    <source>
        <dbReference type="ARBA" id="ARBA00011881"/>
    </source>
</evidence>
<dbReference type="SUPFAM" id="SSF75445">
    <property type="entry name" value="D-ribose-5-phosphate isomerase (RpiA), lid domain"/>
    <property type="match status" value="1"/>
</dbReference>
<dbReference type="GO" id="GO:0004751">
    <property type="term" value="F:ribose-5-phosphate isomerase activity"/>
    <property type="evidence" value="ECO:0007669"/>
    <property type="project" value="UniProtKB-UniRule"/>
</dbReference>
<comment type="function">
    <text evidence="5">Catalyzes the reversible conversion of ribose-5-phosphate to ribulose 5-phosphate.</text>
</comment>
<dbReference type="Proteomes" id="UP000290527">
    <property type="component" value="Unassembled WGS sequence"/>
</dbReference>
<dbReference type="Gene3D" id="3.40.50.1360">
    <property type="match status" value="1"/>
</dbReference>
<dbReference type="OrthoDB" id="19013at2157"/>
<comment type="subunit">
    <text evidence="5">Homodimer.</text>
</comment>
<reference evidence="6 7" key="1">
    <citation type="journal article" date="2019" name="Int. J. Syst. Evol. Microbiol.">
        <title>Methanofervidicoccus abyssi gen. nov., sp. nov., a hydrogenotrophic methanogen, isolated from a hydrothermal vent chimney in the Mid-Cayman Spreading Center, the Caribbean Sea.</title>
        <authorList>
            <person name="Sakai S."/>
            <person name="Takaki Y."/>
            <person name="Miyazaki M."/>
            <person name="Ogawara M."/>
            <person name="Yanagawa K."/>
            <person name="Miyazaki J."/>
            <person name="Takai K."/>
        </authorList>
    </citation>
    <scope>NUCLEOTIDE SEQUENCE [LARGE SCALE GENOMIC DNA]</scope>
    <source>
        <strain evidence="6 7">HHB</strain>
    </source>
</reference>
<dbReference type="CDD" id="cd01398">
    <property type="entry name" value="RPI_A"/>
    <property type="match status" value="1"/>
</dbReference>
<dbReference type="PANTHER" id="PTHR11934:SF0">
    <property type="entry name" value="RIBOSE-5-PHOSPHATE ISOMERASE"/>
    <property type="match status" value="1"/>
</dbReference>
<dbReference type="UniPathway" id="UPA00115">
    <property type="reaction ID" value="UER00412"/>
</dbReference>
<proteinExistence type="inferred from homology"/>
<protein>
    <recommendedName>
        <fullName evidence="5">Ribose-5-phosphate isomerase A</fullName>
        <ecNumber evidence="5">5.3.1.6</ecNumber>
    </recommendedName>
    <alternativeName>
        <fullName evidence="5">Phosphoriboisomerase A</fullName>
        <shortName evidence="5">PRI</shortName>
    </alternativeName>
</protein>
<evidence type="ECO:0000256" key="4">
    <source>
        <dbReference type="ARBA" id="ARBA00023235"/>
    </source>
</evidence>
<gene>
    <name evidence="5" type="primary">rpiA</name>
    <name evidence="6" type="ORF">MHHB_P0756</name>
</gene>
<dbReference type="PANTHER" id="PTHR11934">
    <property type="entry name" value="RIBOSE-5-PHOSPHATE ISOMERASE"/>
    <property type="match status" value="1"/>
</dbReference>
<dbReference type="InterPro" id="IPR020672">
    <property type="entry name" value="Ribose5P_isomerase_typA_subgr"/>
</dbReference>
<evidence type="ECO:0000313" key="7">
    <source>
        <dbReference type="Proteomes" id="UP000290527"/>
    </source>
</evidence>
<comment type="catalytic activity">
    <reaction evidence="1 5">
        <text>aldehydo-D-ribose 5-phosphate = D-ribulose 5-phosphate</text>
        <dbReference type="Rhea" id="RHEA:14657"/>
        <dbReference type="ChEBI" id="CHEBI:58121"/>
        <dbReference type="ChEBI" id="CHEBI:58273"/>
        <dbReference type="EC" id="5.3.1.6"/>
    </reaction>
</comment>
<dbReference type="SUPFAM" id="SSF100950">
    <property type="entry name" value="NagB/RpiA/CoA transferase-like"/>
    <property type="match status" value="1"/>
</dbReference>
<comment type="similarity">
    <text evidence="2 5">Belongs to the ribose 5-phosphate isomerase family.</text>
</comment>
<keyword evidence="7" id="KW-1185">Reference proteome</keyword>
<accession>A0A401HQJ0</accession>
<feature type="binding site" evidence="5">
    <location>
        <begin position="39"/>
        <end position="42"/>
    </location>
    <ligand>
        <name>substrate</name>
    </ligand>
</feature>
<dbReference type="InterPro" id="IPR004788">
    <property type="entry name" value="Ribose5P_isomerase_type_A"/>
</dbReference>
<dbReference type="AlphaFoldDB" id="A0A401HQJ0"/>
<sequence>MAKGRRSKSKTTNTEHEKYMAAREALNLIKDGMIVGLGSGTTTNIFIEELGKKITEEELSIFGVPTSFESRILAIKNGIPIVSLDQCDVIDIAVDGADEVERKSLNLIKGGGGCHTMEKIVDYYAEEFVVIVDSSKVVDMLGNKTPVPLEVLPSAYSFVLKELLRRDAAPSIRMAERKRGPVITDNGNIIIDVFMDLKEPEKMEMELNTIPGVVENGIFTKVNKVIVGHKNKVEILQKE</sequence>
<feature type="active site" description="Proton acceptor" evidence="5">
    <location>
        <position position="118"/>
    </location>
</feature>
<comment type="caution">
    <text evidence="6">The sequence shown here is derived from an EMBL/GenBank/DDBJ whole genome shotgun (WGS) entry which is preliminary data.</text>
</comment>
<evidence type="ECO:0000256" key="2">
    <source>
        <dbReference type="ARBA" id="ARBA00008088"/>
    </source>
</evidence>
<comment type="pathway">
    <text evidence="5">Carbohydrate degradation; pentose phosphate pathway; D-ribose 5-phosphate from D-ribulose 5-phosphate (non-oxidative stage): step 1/1.</text>
</comment>
<dbReference type="NCBIfam" id="TIGR00021">
    <property type="entry name" value="rpiA"/>
    <property type="match status" value="1"/>
</dbReference>
<evidence type="ECO:0000313" key="6">
    <source>
        <dbReference type="EMBL" id="GBF36526.1"/>
    </source>
</evidence>
<comment type="subunit">
    <text evidence="3">Homotetramer.</text>
</comment>
<feature type="binding site" evidence="5">
    <location>
        <begin position="109"/>
        <end position="112"/>
    </location>
    <ligand>
        <name>substrate</name>
    </ligand>
</feature>
<dbReference type="Pfam" id="PF06026">
    <property type="entry name" value="Rib_5-P_isom_A"/>
    <property type="match status" value="1"/>
</dbReference>
<dbReference type="FunFam" id="3.40.50.1360:FF:000001">
    <property type="entry name" value="Ribose-5-phosphate isomerase A"/>
    <property type="match status" value="1"/>
</dbReference>
<feature type="binding site" evidence="5">
    <location>
        <position position="136"/>
    </location>
    <ligand>
        <name>substrate</name>
    </ligand>
</feature>
<evidence type="ECO:0000256" key="5">
    <source>
        <dbReference type="HAMAP-Rule" id="MF_00170"/>
    </source>
</evidence>
<dbReference type="NCBIfam" id="NF001924">
    <property type="entry name" value="PRK00702.1"/>
    <property type="match status" value="1"/>
</dbReference>
<dbReference type="FunFam" id="3.30.70.260:FF:000018">
    <property type="entry name" value="Ribose-5-phosphate isomerase A"/>
    <property type="match status" value="1"/>
</dbReference>